<protein>
    <submittedName>
        <fullName evidence="2">Uncharacterized protein</fullName>
    </submittedName>
</protein>
<sequence>MTDLRDHGGADEADDMGGVAHLGRASTAPATARLTPMNVKPAPHAVVMRLLTRTNSGMSQSSRGVWRLAMPSVKGRRIANVPQAVAASQAKERTSVWRDRDECGRARATAPTTMKYTMLLASRINASRSTPRRRSWNRSIGPETNPLTAPNASRRTPTRSRRRSR</sequence>
<feature type="compositionally biased region" description="Basic residues" evidence="1">
    <location>
        <begin position="156"/>
        <end position="165"/>
    </location>
</feature>
<dbReference type="EMBL" id="BMML01000054">
    <property type="protein sequence ID" value="GGN46439.1"/>
    <property type="molecule type" value="Genomic_DNA"/>
</dbReference>
<dbReference type="AlphaFoldDB" id="A0A917XPF2"/>
<reference evidence="2" key="2">
    <citation type="submission" date="2020-09" db="EMBL/GenBank/DDBJ databases">
        <authorList>
            <person name="Sun Q."/>
            <person name="Zhou Y."/>
        </authorList>
    </citation>
    <scope>NUCLEOTIDE SEQUENCE</scope>
    <source>
        <strain evidence="2">CGMCC 4.7110</strain>
    </source>
</reference>
<evidence type="ECO:0000256" key="1">
    <source>
        <dbReference type="SAM" id="MobiDB-lite"/>
    </source>
</evidence>
<accession>A0A917XPF2</accession>
<keyword evidence="3" id="KW-1185">Reference proteome</keyword>
<evidence type="ECO:0000313" key="2">
    <source>
        <dbReference type="EMBL" id="GGN46439.1"/>
    </source>
</evidence>
<gene>
    <name evidence="2" type="ORF">GCM10011578_099350</name>
</gene>
<name>A0A917XPF2_9ACTN</name>
<dbReference type="RefSeq" id="WP_189269617.1">
    <property type="nucleotide sequence ID" value="NZ_BMML01000054.1"/>
</dbReference>
<comment type="caution">
    <text evidence="2">The sequence shown here is derived from an EMBL/GenBank/DDBJ whole genome shotgun (WGS) entry which is preliminary data.</text>
</comment>
<dbReference type="Proteomes" id="UP000653411">
    <property type="component" value="Unassembled WGS sequence"/>
</dbReference>
<feature type="region of interest" description="Disordered" evidence="1">
    <location>
        <begin position="123"/>
        <end position="165"/>
    </location>
</feature>
<reference evidence="2" key="1">
    <citation type="journal article" date="2014" name="Int. J. Syst. Evol. Microbiol.">
        <title>Complete genome sequence of Corynebacterium casei LMG S-19264T (=DSM 44701T), isolated from a smear-ripened cheese.</title>
        <authorList>
            <consortium name="US DOE Joint Genome Institute (JGI-PGF)"/>
            <person name="Walter F."/>
            <person name="Albersmeier A."/>
            <person name="Kalinowski J."/>
            <person name="Ruckert C."/>
        </authorList>
    </citation>
    <scope>NUCLEOTIDE SEQUENCE</scope>
    <source>
        <strain evidence="2">CGMCC 4.7110</strain>
    </source>
</reference>
<organism evidence="2 3">
    <name type="scientific">Streptomyces fuscichromogenes</name>
    <dbReference type="NCBI Taxonomy" id="1324013"/>
    <lineage>
        <taxon>Bacteria</taxon>
        <taxon>Bacillati</taxon>
        <taxon>Actinomycetota</taxon>
        <taxon>Actinomycetes</taxon>
        <taxon>Kitasatosporales</taxon>
        <taxon>Streptomycetaceae</taxon>
        <taxon>Streptomyces</taxon>
    </lineage>
</organism>
<proteinExistence type="predicted"/>
<evidence type="ECO:0000313" key="3">
    <source>
        <dbReference type="Proteomes" id="UP000653411"/>
    </source>
</evidence>